<gene>
    <name evidence="1" type="ORF">PROFUN_13839</name>
</gene>
<dbReference type="CDD" id="cd07067">
    <property type="entry name" value="HP_PGM_like"/>
    <property type="match status" value="1"/>
</dbReference>
<dbReference type="PANTHER" id="PTHR47821:SF2">
    <property type="entry name" value="PHOSPHOGLYCERATE MUTASE FAMILY PROTEIN"/>
    <property type="match status" value="1"/>
</dbReference>
<name>A0A2P6N2Y2_9EUKA</name>
<organism evidence="1 2">
    <name type="scientific">Planoprotostelium fungivorum</name>
    <dbReference type="NCBI Taxonomy" id="1890364"/>
    <lineage>
        <taxon>Eukaryota</taxon>
        <taxon>Amoebozoa</taxon>
        <taxon>Evosea</taxon>
        <taxon>Variosea</taxon>
        <taxon>Cavosteliida</taxon>
        <taxon>Cavosteliaceae</taxon>
        <taxon>Planoprotostelium</taxon>
    </lineage>
</organism>
<dbReference type="EMBL" id="MDYQ01000231">
    <property type="protein sequence ID" value="PRP78305.1"/>
    <property type="molecule type" value="Genomic_DNA"/>
</dbReference>
<dbReference type="STRING" id="1890364.A0A2P6N2Y2"/>
<sequence>MARAKPTDLKCKWFGLRHAESNANRQGIIISDPKSGATQEGVRQAKESAERWCQSIRELQRPDRLLILTSDFSRASQTADVFRKTIMEQQPTLFSQIDYEVTPILRERVFGDLEGKSNELYSLIWEDDLNQGEDFESHGSESIRAVLDRVTSLIAQTDSRGVDQWIIFVSHGDVLQITQTWFRSIAGRLHRTDCSNNTLPRLSQFDTNISNLDLIIYIPLLILAIHHDARGQRSLKAILHYSKIMIRADQFCPPTLSSSNRPDSEN</sequence>
<proteinExistence type="predicted"/>
<dbReference type="AlphaFoldDB" id="A0A2P6N2Y2"/>
<evidence type="ECO:0000313" key="2">
    <source>
        <dbReference type="Proteomes" id="UP000241769"/>
    </source>
</evidence>
<dbReference type="InterPro" id="IPR013078">
    <property type="entry name" value="His_Pase_superF_clade-1"/>
</dbReference>
<comment type="caution">
    <text evidence="1">The sequence shown here is derived from an EMBL/GenBank/DDBJ whole genome shotgun (WGS) entry which is preliminary data.</text>
</comment>
<dbReference type="Proteomes" id="UP000241769">
    <property type="component" value="Unassembled WGS sequence"/>
</dbReference>
<dbReference type="SUPFAM" id="SSF53254">
    <property type="entry name" value="Phosphoglycerate mutase-like"/>
    <property type="match status" value="1"/>
</dbReference>
<keyword evidence="2" id="KW-1185">Reference proteome</keyword>
<dbReference type="InParanoid" id="A0A2P6N2Y2"/>
<dbReference type="InterPro" id="IPR029033">
    <property type="entry name" value="His_PPase_superfam"/>
</dbReference>
<dbReference type="SMART" id="SM00855">
    <property type="entry name" value="PGAM"/>
    <property type="match status" value="1"/>
</dbReference>
<evidence type="ECO:0008006" key="3">
    <source>
        <dbReference type="Google" id="ProtNLM"/>
    </source>
</evidence>
<protein>
    <recommendedName>
        <fullName evidence="3">Phosphoglycerate mutase family protein</fullName>
    </recommendedName>
</protein>
<reference evidence="1 2" key="1">
    <citation type="journal article" date="2018" name="Genome Biol. Evol.">
        <title>Multiple Roots of Fruiting Body Formation in Amoebozoa.</title>
        <authorList>
            <person name="Hillmann F."/>
            <person name="Forbes G."/>
            <person name="Novohradska S."/>
            <person name="Ferling I."/>
            <person name="Riege K."/>
            <person name="Groth M."/>
            <person name="Westermann M."/>
            <person name="Marz M."/>
            <person name="Spaller T."/>
            <person name="Winckler T."/>
            <person name="Schaap P."/>
            <person name="Glockner G."/>
        </authorList>
    </citation>
    <scope>NUCLEOTIDE SEQUENCE [LARGE SCALE GENOMIC DNA]</scope>
    <source>
        <strain evidence="1 2">Jena</strain>
    </source>
</reference>
<dbReference type="Gene3D" id="3.40.50.1240">
    <property type="entry name" value="Phosphoglycerate mutase-like"/>
    <property type="match status" value="1"/>
</dbReference>
<dbReference type="OrthoDB" id="354304at2759"/>
<dbReference type="PANTHER" id="PTHR47821">
    <property type="entry name" value="PHOSPHOGLYCERATE MUTASE FAMILY PROTEIN"/>
    <property type="match status" value="1"/>
</dbReference>
<evidence type="ECO:0000313" key="1">
    <source>
        <dbReference type="EMBL" id="PRP78305.1"/>
    </source>
</evidence>
<dbReference type="Pfam" id="PF00300">
    <property type="entry name" value="His_Phos_1"/>
    <property type="match status" value="1"/>
</dbReference>
<accession>A0A2P6N2Y2</accession>